<keyword evidence="13 18" id="KW-0133">Cell shape</keyword>
<dbReference type="InterPro" id="IPR011095">
    <property type="entry name" value="Dala_Dala_lig_C"/>
</dbReference>
<dbReference type="Gene3D" id="3.30.1490.20">
    <property type="entry name" value="ATP-grasp fold, A domain"/>
    <property type="match status" value="1"/>
</dbReference>
<dbReference type="SUPFAM" id="SSF56059">
    <property type="entry name" value="Glutathione synthetase ATP-binding domain-like"/>
    <property type="match status" value="1"/>
</dbReference>
<evidence type="ECO:0000256" key="21">
    <source>
        <dbReference type="PROSITE-ProRule" id="PRU00409"/>
    </source>
</evidence>
<keyword evidence="9 20" id="KW-0479">Metal-binding</keyword>
<evidence type="ECO:0000256" key="1">
    <source>
        <dbReference type="ARBA" id="ARBA00001936"/>
    </source>
</evidence>
<comment type="cofactor">
    <cofactor evidence="20">
        <name>Mg(2+)</name>
        <dbReference type="ChEBI" id="CHEBI:18420"/>
    </cofactor>
    <cofactor evidence="20">
        <name>Mn(2+)</name>
        <dbReference type="ChEBI" id="CHEBI:29035"/>
    </cofactor>
    <text evidence="20">Binds 2 magnesium or manganese ions per subunit.</text>
</comment>
<evidence type="ECO:0000313" key="23">
    <source>
        <dbReference type="EMBL" id="SUO97233.1"/>
    </source>
</evidence>
<dbReference type="InterPro" id="IPR005905">
    <property type="entry name" value="D_ala_D_ala"/>
</dbReference>
<keyword evidence="12 20" id="KW-0460">Magnesium</keyword>
<dbReference type="InterPro" id="IPR011127">
    <property type="entry name" value="Dala_Dala_lig_N"/>
</dbReference>
<protein>
    <recommendedName>
        <fullName evidence="6 18">D-alanine--D-alanine ligase</fullName>
        <ecNumber evidence="6 18">6.3.2.4</ecNumber>
    </recommendedName>
    <alternativeName>
        <fullName evidence="18">D-Ala-D-Ala ligase</fullName>
    </alternativeName>
    <alternativeName>
        <fullName evidence="18">D-alanylalanine synthetase</fullName>
    </alternativeName>
</protein>
<comment type="catalytic activity">
    <reaction evidence="17 18">
        <text>2 D-alanine + ATP = D-alanyl-D-alanine + ADP + phosphate + H(+)</text>
        <dbReference type="Rhea" id="RHEA:11224"/>
        <dbReference type="ChEBI" id="CHEBI:15378"/>
        <dbReference type="ChEBI" id="CHEBI:30616"/>
        <dbReference type="ChEBI" id="CHEBI:43474"/>
        <dbReference type="ChEBI" id="CHEBI:57416"/>
        <dbReference type="ChEBI" id="CHEBI:57822"/>
        <dbReference type="ChEBI" id="CHEBI:456216"/>
        <dbReference type="EC" id="6.3.2.4"/>
    </reaction>
</comment>
<feature type="binding site" evidence="20">
    <location>
        <position position="258"/>
    </location>
    <ligand>
        <name>Mg(2+)</name>
        <dbReference type="ChEBI" id="CHEBI:18420"/>
        <label>1</label>
    </ligand>
</feature>
<dbReference type="RefSeq" id="WP_072576951.1">
    <property type="nucleotide sequence ID" value="NZ_LWHB01000119.1"/>
</dbReference>
<keyword evidence="11 21" id="KW-0067">ATP-binding</keyword>
<dbReference type="GO" id="GO:0046872">
    <property type="term" value="F:metal ion binding"/>
    <property type="evidence" value="ECO:0007669"/>
    <property type="project" value="UniProtKB-KW"/>
</dbReference>
<dbReference type="GO" id="GO:0009252">
    <property type="term" value="P:peptidoglycan biosynthetic process"/>
    <property type="evidence" value="ECO:0007669"/>
    <property type="project" value="UniProtKB-UniRule"/>
</dbReference>
<evidence type="ECO:0000256" key="17">
    <source>
        <dbReference type="ARBA" id="ARBA00047614"/>
    </source>
</evidence>
<dbReference type="InterPro" id="IPR011761">
    <property type="entry name" value="ATP-grasp"/>
</dbReference>
<organism evidence="23 24">
    <name type="scientific">Suttonella ornithocola</name>
    <dbReference type="NCBI Taxonomy" id="279832"/>
    <lineage>
        <taxon>Bacteria</taxon>
        <taxon>Pseudomonadati</taxon>
        <taxon>Pseudomonadota</taxon>
        <taxon>Gammaproteobacteria</taxon>
        <taxon>Cardiobacteriales</taxon>
        <taxon>Cardiobacteriaceae</taxon>
        <taxon>Suttonella</taxon>
    </lineage>
</organism>
<evidence type="ECO:0000256" key="19">
    <source>
        <dbReference type="PIRSR" id="PIRSR039102-1"/>
    </source>
</evidence>
<dbReference type="HAMAP" id="MF_00047">
    <property type="entry name" value="Dala_Dala_lig"/>
    <property type="match status" value="1"/>
</dbReference>
<proteinExistence type="inferred from homology"/>
<evidence type="ECO:0000256" key="13">
    <source>
        <dbReference type="ARBA" id="ARBA00022960"/>
    </source>
</evidence>
<evidence type="ECO:0000256" key="14">
    <source>
        <dbReference type="ARBA" id="ARBA00022984"/>
    </source>
</evidence>
<dbReference type="Pfam" id="PF01820">
    <property type="entry name" value="Dala_Dala_lig_N"/>
    <property type="match status" value="1"/>
</dbReference>
<evidence type="ECO:0000256" key="20">
    <source>
        <dbReference type="PIRSR" id="PIRSR039102-3"/>
    </source>
</evidence>
<dbReference type="GO" id="GO:0008716">
    <property type="term" value="F:D-alanine-D-alanine ligase activity"/>
    <property type="evidence" value="ECO:0007669"/>
    <property type="project" value="UniProtKB-UniRule"/>
</dbReference>
<name>A0A380MZA3_9GAMM</name>
<feature type="binding site" evidence="20">
    <location>
        <position position="271"/>
    </location>
    <ligand>
        <name>Mg(2+)</name>
        <dbReference type="ChEBI" id="CHEBI:18420"/>
        <label>2</label>
    </ligand>
</feature>
<dbReference type="InterPro" id="IPR000291">
    <property type="entry name" value="D-Ala_lig_Van_CS"/>
</dbReference>
<evidence type="ECO:0000256" key="11">
    <source>
        <dbReference type="ARBA" id="ARBA00022840"/>
    </source>
</evidence>
<dbReference type="UniPathway" id="UPA00219"/>
<dbReference type="Gene3D" id="3.40.50.20">
    <property type="match status" value="1"/>
</dbReference>
<dbReference type="FunFam" id="3.30.470.20:FF:000008">
    <property type="entry name" value="D-alanine--D-alanine ligase"/>
    <property type="match status" value="1"/>
</dbReference>
<dbReference type="SUPFAM" id="SSF52440">
    <property type="entry name" value="PreATP-grasp domain"/>
    <property type="match status" value="1"/>
</dbReference>
<comment type="pathway">
    <text evidence="4 18">Cell wall biogenesis; peptidoglycan biosynthesis.</text>
</comment>
<evidence type="ECO:0000256" key="6">
    <source>
        <dbReference type="ARBA" id="ARBA00012216"/>
    </source>
</evidence>
<dbReference type="PROSITE" id="PS50975">
    <property type="entry name" value="ATP_GRASP"/>
    <property type="match status" value="1"/>
</dbReference>
<feature type="domain" description="ATP-grasp" evidence="22">
    <location>
        <begin position="106"/>
        <end position="304"/>
    </location>
</feature>
<gene>
    <name evidence="23" type="primary">ddlB</name>
    <name evidence="18" type="synonym">ddl</name>
    <name evidence="23" type="ORF">NCTC13337_02288</name>
</gene>
<feature type="active site" evidence="19">
    <location>
        <position position="149"/>
    </location>
</feature>
<comment type="similarity">
    <text evidence="5 18">Belongs to the D-alanine--D-alanine ligase family.</text>
</comment>
<keyword evidence="8 18" id="KW-0436">Ligase</keyword>
<dbReference type="GO" id="GO:0005829">
    <property type="term" value="C:cytosol"/>
    <property type="evidence" value="ECO:0007669"/>
    <property type="project" value="TreeGrafter"/>
</dbReference>
<dbReference type="PROSITE" id="PS00843">
    <property type="entry name" value="DALA_DALA_LIGASE_1"/>
    <property type="match status" value="1"/>
</dbReference>
<dbReference type="Pfam" id="PF07478">
    <property type="entry name" value="Dala_Dala_lig_C"/>
    <property type="match status" value="1"/>
</dbReference>
<keyword evidence="14 18" id="KW-0573">Peptidoglycan synthesis</keyword>
<dbReference type="NCBIfam" id="TIGR01205">
    <property type="entry name" value="D_ala_D_alaTIGR"/>
    <property type="match status" value="1"/>
</dbReference>
<evidence type="ECO:0000259" key="22">
    <source>
        <dbReference type="PROSITE" id="PS50975"/>
    </source>
</evidence>
<dbReference type="GO" id="GO:0008360">
    <property type="term" value="P:regulation of cell shape"/>
    <property type="evidence" value="ECO:0007669"/>
    <property type="project" value="UniProtKB-KW"/>
</dbReference>
<dbReference type="GO" id="GO:0071555">
    <property type="term" value="P:cell wall organization"/>
    <property type="evidence" value="ECO:0007669"/>
    <property type="project" value="UniProtKB-KW"/>
</dbReference>
<keyword evidence="10 21" id="KW-0547">Nucleotide-binding</keyword>
<accession>A0A380MZA3</accession>
<evidence type="ECO:0000256" key="9">
    <source>
        <dbReference type="ARBA" id="ARBA00022723"/>
    </source>
</evidence>
<dbReference type="InterPro" id="IPR016185">
    <property type="entry name" value="PreATP-grasp_dom_sf"/>
</dbReference>
<dbReference type="EMBL" id="UHIC01000001">
    <property type="protein sequence ID" value="SUO97233.1"/>
    <property type="molecule type" value="Genomic_DNA"/>
</dbReference>
<dbReference type="PANTHER" id="PTHR23132:SF23">
    <property type="entry name" value="D-ALANINE--D-ALANINE LIGASE B"/>
    <property type="match status" value="1"/>
</dbReference>
<feature type="binding site" evidence="20">
    <location>
        <position position="273"/>
    </location>
    <ligand>
        <name>Mg(2+)</name>
        <dbReference type="ChEBI" id="CHEBI:18420"/>
        <label>2</label>
    </ligand>
</feature>
<keyword evidence="15 20" id="KW-0464">Manganese</keyword>
<dbReference type="InterPro" id="IPR013815">
    <property type="entry name" value="ATP_grasp_subdomain_1"/>
</dbReference>
<feature type="binding site" evidence="20">
    <location>
        <position position="271"/>
    </location>
    <ligand>
        <name>Mg(2+)</name>
        <dbReference type="ChEBI" id="CHEBI:18420"/>
        <label>1</label>
    </ligand>
</feature>
<dbReference type="NCBIfam" id="NF002378">
    <property type="entry name" value="PRK01372.1"/>
    <property type="match status" value="1"/>
</dbReference>
<evidence type="ECO:0000256" key="16">
    <source>
        <dbReference type="ARBA" id="ARBA00023316"/>
    </source>
</evidence>
<evidence type="ECO:0000256" key="8">
    <source>
        <dbReference type="ARBA" id="ARBA00022598"/>
    </source>
</evidence>
<comment type="cofactor">
    <cofactor evidence="1">
        <name>Mn(2+)</name>
        <dbReference type="ChEBI" id="CHEBI:29035"/>
    </cofactor>
</comment>
<dbReference type="OrthoDB" id="9813261at2"/>
<dbReference type="GO" id="GO:0005524">
    <property type="term" value="F:ATP binding"/>
    <property type="evidence" value="ECO:0007669"/>
    <property type="project" value="UniProtKB-UniRule"/>
</dbReference>
<evidence type="ECO:0000256" key="3">
    <source>
        <dbReference type="ARBA" id="ARBA00004496"/>
    </source>
</evidence>
<evidence type="ECO:0000256" key="15">
    <source>
        <dbReference type="ARBA" id="ARBA00023211"/>
    </source>
</evidence>
<dbReference type="PIRSF" id="PIRSF039102">
    <property type="entry name" value="Ddl/VanB"/>
    <property type="match status" value="1"/>
</dbReference>
<dbReference type="PANTHER" id="PTHR23132">
    <property type="entry name" value="D-ALANINE--D-ALANINE LIGASE"/>
    <property type="match status" value="1"/>
</dbReference>
<evidence type="ECO:0000256" key="4">
    <source>
        <dbReference type="ARBA" id="ARBA00004752"/>
    </source>
</evidence>
<evidence type="ECO:0000256" key="5">
    <source>
        <dbReference type="ARBA" id="ARBA00010871"/>
    </source>
</evidence>
<sequence>MNPSMFGKVAVLYGGDSAEREVSLQSGVAVHQALLSRQVDAHLVDTRDHEAVLSLKKNGFSRAFVMLHGRGGEDGQIQGVLEWLGLPYTGSGIMACAIAMDKVMTKQVWAANGLPVLKDQLVTAQTQYDDLVEALGSDILAIKPSLEGSSVGISRVTDEASFKEALLKAGVDKQAVMAEPWITGRELTCGIVCDKLLPSIEIIASSDHSFYDYEAKYLADDTRYLCPAPISETLEKQLQEMTEKAFRVLGCSGWGRVDYLLDQNNRLWLLEINLSPGMTSHSLIPQAAAKAGMSFSDAVISVLSTTYKKQVDNANCC</sequence>
<evidence type="ECO:0000313" key="24">
    <source>
        <dbReference type="Proteomes" id="UP000254601"/>
    </source>
</evidence>
<reference evidence="23 24" key="1">
    <citation type="submission" date="2018-06" db="EMBL/GenBank/DDBJ databases">
        <authorList>
            <consortium name="Pathogen Informatics"/>
            <person name="Doyle S."/>
        </authorList>
    </citation>
    <scope>NUCLEOTIDE SEQUENCE [LARGE SCALE GENOMIC DNA]</scope>
    <source>
        <strain evidence="23 24">NCTC13337</strain>
    </source>
</reference>
<dbReference type="Gene3D" id="3.30.470.20">
    <property type="entry name" value="ATP-grasp fold, B domain"/>
    <property type="match status" value="1"/>
</dbReference>
<evidence type="ECO:0000256" key="10">
    <source>
        <dbReference type="ARBA" id="ARBA00022741"/>
    </source>
</evidence>
<keyword evidence="16 18" id="KW-0961">Cell wall biogenesis/degradation</keyword>
<dbReference type="AlphaFoldDB" id="A0A380MZA3"/>
<keyword evidence="7 18" id="KW-0963">Cytoplasm</keyword>
<feature type="active site" evidence="19">
    <location>
        <position position="19"/>
    </location>
</feature>
<keyword evidence="24" id="KW-1185">Reference proteome</keyword>
<dbReference type="EC" id="6.3.2.4" evidence="6 18"/>
<comment type="function">
    <text evidence="2 18">Cell wall formation.</text>
</comment>
<dbReference type="Proteomes" id="UP000254601">
    <property type="component" value="Unassembled WGS sequence"/>
</dbReference>
<evidence type="ECO:0000256" key="12">
    <source>
        <dbReference type="ARBA" id="ARBA00022842"/>
    </source>
</evidence>
<comment type="subcellular location">
    <subcellularLocation>
        <location evidence="3 18">Cytoplasm</location>
    </subcellularLocation>
</comment>
<evidence type="ECO:0000256" key="18">
    <source>
        <dbReference type="HAMAP-Rule" id="MF_00047"/>
    </source>
</evidence>
<feature type="active site" evidence="19">
    <location>
        <position position="282"/>
    </location>
</feature>
<evidence type="ECO:0000256" key="2">
    <source>
        <dbReference type="ARBA" id="ARBA00003921"/>
    </source>
</evidence>
<evidence type="ECO:0000256" key="7">
    <source>
        <dbReference type="ARBA" id="ARBA00022490"/>
    </source>
</evidence>